<dbReference type="SUPFAM" id="SSF48498">
    <property type="entry name" value="Tetracyclin repressor-like, C-terminal domain"/>
    <property type="match status" value="1"/>
</dbReference>
<dbReference type="InterPro" id="IPR050109">
    <property type="entry name" value="HTH-type_TetR-like_transc_reg"/>
</dbReference>
<proteinExistence type="predicted"/>
<evidence type="ECO:0000256" key="2">
    <source>
        <dbReference type="ARBA" id="ARBA00023125"/>
    </source>
</evidence>
<dbReference type="PRINTS" id="PR00455">
    <property type="entry name" value="HTHTETR"/>
</dbReference>
<dbReference type="InterPro" id="IPR013570">
    <property type="entry name" value="Tscrpt_reg_YsiA_C"/>
</dbReference>
<dbReference type="GO" id="GO:0000976">
    <property type="term" value="F:transcription cis-regulatory region binding"/>
    <property type="evidence" value="ECO:0007669"/>
    <property type="project" value="TreeGrafter"/>
</dbReference>
<evidence type="ECO:0000259" key="4">
    <source>
        <dbReference type="PROSITE" id="PS50977"/>
    </source>
</evidence>
<dbReference type="EMBL" id="VSSQ01000053">
    <property type="protein sequence ID" value="MPL70557.1"/>
    <property type="molecule type" value="Genomic_DNA"/>
</dbReference>
<organism evidence="5">
    <name type="scientific">bioreactor metagenome</name>
    <dbReference type="NCBI Taxonomy" id="1076179"/>
    <lineage>
        <taxon>unclassified sequences</taxon>
        <taxon>metagenomes</taxon>
        <taxon>ecological metagenomes</taxon>
    </lineage>
</organism>
<keyword evidence="2" id="KW-0238">DNA-binding</keyword>
<comment type="caution">
    <text evidence="5">The sequence shown here is derived from an EMBL/GenBank/DDBJ whole genome shotgun (WGS) entry which is preliminary data.</text>
</comment>
<keyword evidence="3" id="KW-0804">Transcription</keyword>
<evidence type="ECO:0000256" key="3">
    <source>
        <dbReference type="ARBA" id="ARBA00023163"/>
    </source>
</evidence>
<dbReference type="Pfam" id="PF08359">
    <property type="entry name" value="TetR_C_4"/>
    <property type="match status" value="1"/>
</dbReference>
<dbReference type="InterPro" id="IPR036271">
    <property type="entry name" value="Tet_transcr_reg_TetR-rel_C_sf"/>
</dbReference>
<name>A0A644TVR2_9ZZZZ</name>
<dbReference type="InterPro" id="IPR001647">
    <property type="entry name" value="HTH_TetR"/>
</dbReference>
<evidence type="ECO:0000313" key="5">
    <source>
        <dbReference type="EMBL" id="MPL70557.1"/>
    </source>
</evidence>
<dbReference type="PROSITE" id="PS50977">
    <property type="entry name" value="HTH_TETR_2"/>
    <property type="match status" value="1"/>
</dbReference>
<protein>
    <submittedName>
        <fullName evidence="5">HTH-type transcriptional repressor KstR2</fullName>
    </submittedName>
</protein>
<dbReference type="PROSITE" id="PS01081">
    <property type="entry name" value="HTH_TETR_1"/>
    <property type="match status" value="1"/>
</dbReference>
<feature type="domain" description="HTH tetR-type" evidence="4">
    <location>
        <begin position="4"/>
        <end position="64"/>
    </location>
</feature>
<keyword evidence="1" id="KW-0805">Transcription regulation</keyword>
<evidence type="ECO:0000256" key="1">
    <source>
        <dbReference type="ARBA" id="ARBA00023015"/>
    </source>
</evidence>
<dbReference type="PANTHER" id="PTHR30055">
    <property type="entry name" value="HTH-TYPE TRANSCRIPTIONAL REGULATOR RUTR"/>
    <property type="match status" value="1"/>
</dbReference>
<dbReference type="GO" id="GO:0003700">
    <property type="term" value="F:DNA-binding transcription factor activity"/>
    <property type="evidence" value="ECO:0007669"/>
    <property type="project" value="TreeGrafter"/>
</dbReference>
<dbReference type="SUPFAM" id="SSF46689">
    <property type="entry name" value="Homeodomain-like"/>
    <property type="match status" value="1"/>
</dbReference>
<dbReference type="InterPro" id="IPR023772">
    <property type="entry name" value="DNA-bd_HTH_TetR-type_CS"/>
</dbReference>
<dbReference type="PANTHER" id="PTHR30055:SF240">
    <property type="entry name" value="HTH-TYPE TRANSCRIPTIONAL REGULATOR ACRR"/>
    <property type="match status" value="1"/>
</dbReference>
<reference evidence="5" key="1">
    <citation type="submission" date="2019-08" db="EMBL/GenBank/DDBJ databases">
        <authorList>
            <person name="Kucharzyk K."/>
            <person name="Murdoch R.W."/>
            <person name="Higgins S."/>
            <person name="Loffler F."/>
        </authorList>
    </citation>
    <scope>NUCLEOTIDE SEQUENCE</scope>
</reference>
<sequence length="198" mass="22255">MNTTERKKAILEAAFALIADQGIQELTIKNLAKAVGVSEPALYRHFDSKASILSAIADEIISIRDKAWQTTLLEARSAPECLESFFLRQARSFESLHSLVIILYPDMLFKQDPDLLGRIRFMIEETKNHIIALLDQGIAEGVFRNDLDTSAVSSMLIGGFRVLVSEWRMNRGNKSFSLVQNTRKYMNSVFLLISTAQG</sequence>
<gene>
    <name evidence="5" type="primary">kstR2_1</name>
    <name evidence="5" type="ORF">SDC9_16314</name>
</gene>
<dbReference type="Gene3D" id="1.10.357.10">
    <property type="entry name" value="Tetracycline Repressor, domain 2"/>
    <property type="match status" value="1"/>
</dbReference>
<dbReference type="Pfam" id="PF00440">
    <property type="entry name" value="TetR_N"/>
    <property type="match status" value="1"/>
</dbReference>
<dbReference type="InterPro" id="IPR009057">
    <property type="entry name" value="Homeodomain-like_sf"/>
</dbReference>
<dbReference type="Gene3D" id="1.10.10.60">
    <property type="entry name" value="Homeodomain-like"/>
    <property type="match status" value="1"/>
</dbReference>
<dbReference type="AlphaFoldDB" id="A0A644TVR2"/>
<accession>A0A644TVR2</accession>